<accession>A0AAW8ZAI4</accession>
<comment type="caution">
    <text evidence="2">The sequence shown here is derived from an EMBL/GenBank/DDBJ whole genome shotgun (WGS) entry which is preliminary data.</text>
</comment>
<evidence type="ECO:0000256" key="1">
    <source>
        <dbReference type="SAM" id="MobiDB-lite"/>
    </source>
</evidence>
<evidence type="ECO:0000313" key="3">
    <source>
        <dbReference type="Proteomes" id="UP001284654"/>
    </source>
</evidence>
<dbReference type="RefSeq" id="WP_317306846.1">
    <property type="nucleotide sequence ID" value="NZ_JAWJYY010000002.1"/>
</dbReference>
<dbReference type="AlphaFoldDB" id="A0AAW8ZAI4"/>
<feature type="compositionally biased region" description="Basic and acidic residues" evidence="1">
    <location>
        <begin position="24"/>
        <end position="45"/>
    </location>
</feature>
<dbReference type="EMBL" id="JAWJYY010000002">
    <property type="protein sequence ID" value="MDV4317073.1"/>
    <property type="molecule type" value="Genomic_DNA"/>
</dbReference>
<protein>
    <submittedName>
        <fullName evidence="2">Uncharacterized protein</fullName>
    </submittedName>
</protein>
<proteinExistence type="predicted"/>
<feature type="region of interest" description="Disordered" evidence="1">
    <location>
        <begin position="1"/>
        <end position="57"/>
    </location>
</feature>
<name>A0AAW8ZAI4_9GAMM</name>
<organism evidence="2 3">
    <name type="scientific">Acinetobacter indicus</name>
    <dbReference type="NCBI Taxonomy" id="756892"/>
    <lineage>
        <taxon>Bacteria</taxon>
        <taxon>Pseudomonadati</taxon>
        <taxon>Pseudomonadota</taxon>
        <taxon>Gammaproteobacteria</taxon>
        <taxon>Moraxellales</taxon>
        <taxon>Moraxellaceae</taxon>
        <taxon>Acinetobacter</taxon>
    </lineage>
</organism>
<gene>
    <name evidence="2" type="ORF">MSG88_15245</name>
</gene>
<dbReference type="Proteomes" id="UP001284654">
    <property type="component" value="Unassembled WGS sequence"/>
</dbReference>
<sequence length="92" mass="10207">MQHQQHIKKITIGTLIMGSKPKVQKQESAEEIERKAKERAQREANENAASRRKYKQSSILGSLLGKNTVISNLYHQASNTGNDNSSNTKTGA</sequence>
<evidence type="ECO:0000313" key="2">
    <source>
        <dbReference type="EMBL" id="MDV4317073.1"/>
    </source>
</evidence>
<reference evidence="2" key="1">
    <citation type="submission" date="2023-10" db="EMBL/GenBank/DDBJ databases">
        <authorList>
            <person name="Sykes E.M.E."/>
            <person name="Khan I.U.H."/>
            <person name="Kumar A."/>
        </authorList>
    </citation>
    <scope>NUCLEOTIDE SEQUENCE</scope>
    <source>
        <strain evidence="2">IK5</strain>
    </source>
</reference>